<feature type="domain" description="G-protein coupled receptors family 1 profile" evidence="15">
    <location>
        <begin position="5"/>
        <end position="254"/>
    </location>
</feature>
<dbReference type="InterPro" id="IPR050516">
    <property type="entry name" value="Olfactory_GPCR"/>
</dbReference>
<comment type="subcellular location">
    <subcellularLocation>
        <location evidence="1">Cell membrane</location>
        <topology evidence="1">Multi-pass membrane protein</topology>
    </subcellularLocation>
</comment>
<evidence type="ECO:0000256" key="1">
    <source>
        <dbReference type="ARBA" id="ARBA00004651"/>
    </source>
</evidence>
<evidence type="ECO:0000256" key="2">
    <source>
        <dbReference type="ARBA" id="ARBA00010663"/>
    </source>
</evidence>
<feature type="transmembrane region" description="Helical" evidence="14">
    <location>
        <begin position="236"/>
        <end position="256"/>
    </location>
</feature>
<evidence type="ECO:0000256" key="6">
    <source>
        <dbReference type="ARBA" id="ARBA00022725"/>
    </source>
</evidence>
<dbReference type="GO" id="GO:0004930">
    <property type="term" value="F:G protein-coupled receptor activity"/>
    <property type="evidence" value="ECO:0007669"/>
    <property type="project" value="UniProtKB-KW"/>
</dbReference>
<evidence type="ECO:0000256" key="14">
    <source>
        <dbReference type="SAM" id="Phobius"/>
    </source>
</evidence>
<dbReference type="CDD" id="cd13954">
    <property type="entry name" value="7tmA_OR"/>
    <property type="match status" value="1"/>
</dbReference>
<gene>
    <name evidence="16" type="ORF">UY3_15223</name>
</gene>
<dbReference type="PROSITE" id="PS50262">
    <property type="entry name" value="G_PROTEIN_RECEP_F1_2"/>
    <property type="match status" value="2"/>
</dbReference>
<feature type="transmembrane region" description="Helical" evidence="14">
    <location>
        <begin position="21"/>
        <end position="42"/>
    </location>
</feature>
<feature type="domain" description="G-protein coupled receptors family 1 profile" evidence="15">
    <location>
        <begin position="295"/>
        <end position="507"/>
    </location>
</feature>
<dbReference type="GO" id="GO:0005886">
    <property type="term" value="C:plasma membrane"/>
    <property type="evidence" value="ECO:0007669"/>
    <property type="project" value="UniProtKB-SubCell"/>
</dbReference>
<dbReference type="PROSITE" id="PS00237">
    <property type="entry name" value="G_PROTEIN_RECEP_F1_1"/>
    <property type="match status" value="1"/>
</dbReference>
<feature type="transmembrane region" description="Helical" evidence="14">
    <location>
        <begin position="62"/>
        <end position="84"/>
    </location>
</feature>
<evidence type="ECO:0000256" key="12">
    <source>
        <dbReference type="ARBA" id="ARBA00023224"/>
    </source>
</evidence>
<evidence type="ECO:0000256" key="11">
    <source>
        <dbReference type="ARBA" id="ARBA00023180"/>
    </source>
</evidence>
<keyword evidence="12 13" id="KW-0807">Transducer</keyword>
<feature type="transmembrane region" description="Helical" evidence="14">
    <location>
        <begin position="105"/>
        <end position="122"/>
    </location>
</feature>
<keyword evidence="4" id="KW-0716">Sensory transduction</keyword>
<evidence type="ECO:0000313" key="17">
    <source>
        <dbReference type="Proteomes" id="UP000031443"/>
    </source>
</evidence>
<dbReference type="eggNOG" id="ENOG502RNFY">
    <property type="taxonomic scope" value="Eukaryota"/>
</dbReference>
<keyword evidence="10 13" id="KW-0675">Receptor</keyword>
<comment type="similarity">
    <text evidence="2 13">Belongs to the G-protein coupled receptor 1 family.</text>
</comment>
<evidence type="ECO:0000256" key="3">
    <source>
        <dbReference type="ARBA" id="ARBA00022475"/>
    </source>
</evidence>
<evidence type="ECO:0000256" key="7">
    <source>
        <dbReference type="ARBA" id="ARBA00022989"/>
    </source>
</evidence>
<evidence type="ECO:0000256" key="4">
    <source>
        <dbReference type="ARBA" id="ARBA00022606"/>
    </source>
</evidence>
<dbReference type="PANTHER" id="PTHR26452">
    <property type="entry name" value="OLFACTORY RECEPTOR"/>
    <property type="match status" value="1"/>
</dbReference>
<dbReference type="GO" id="GO:0004984">
    <property type="term" value="F:olfactory receptor activity"/>
    <property type="evidence" value="ECO:0007669"/>
    <property type="project" value="InterPro"/>
</dbReference>
<dbReference type="Pfam" id="PF13853">
    <property type="entry name" value="7tm_4"/>
    <property type="match status" value="2"/>
</dbReference>
<feature type="transmembrane region" description="Helical" evidence="14">
    <location>
        <begin position="201"/>
        <end position="224"/>
    </location>
</feature>
<feature type="transmembrane region" description="Helical" evidence="14">
    <location>
        <begin position="289"/>
        <end position="306"/>
    </location>
</feature>
<dbReference type="SUPFAM" id="SSF81321">
    <property type="entry name" value="Family A G protein-coupled receptor-like"/>
    <property type="match status" value="2"/>
</dbReference>
<evidence type="ECO:0000256" key="5">
    <source>
        <dbReference type="ARBA" id="ARBA00022692"/>
    </source>
</evidence>
<protein>
    <recommendedName>
        <fullName evidence="15">G-protein coupled receptors family 1 profile domain-containing protein</fullName>
    </recommendedName>
</protein>
<keyword evidence="17" id="KW-1185">Reference proteome</keyword>
<feature type="transmembrane region" description="Helical" evidence="14">
    <location>
        <begin position="318"/>
        <end position="340"/>
    </location>
</feature>
<proteinExistence type="inferred from homology"/>
<keyword evidence="9 14" id="KW-0472">Membrane</keyword>
<evidence type="ECO:0000256" key="13">
    <source>
        <dbReference type="RuleBase" id="RU000688"/>
    </source>
</evidence>
<dbReference type="InterPro" id="IPR000725">
    <property type="entry name" value="Olfact_rcpt"/>
</dbReference>
<sequence>MTLMGNLGMMALIQTDPHLHTPMYFFLSTLSFVDICYSSVVTPRLLADFLATDKSISYTGCMAQMAFFLLYGTAECLLLATMAYDRFLAICHPLLYHTLMSRGMCIRLVAVAYILSMANSAVQTSNVFRLPFCGPNHINHYFCDIPPLLQLVCTDTTMAKVILYIFSALATMTTLTIILVSYCYILVTVGRMSSAEGCRKALSTCASHFTAIFLFYGTVLFMYIKPRAADSMDQDKVISVFYTIVIPMLNPLIYSLRNREVTPLANASMENRTSVTEFILLGFPLQRELRLLSITIFLAIYLITVLSQLEADLRTPMYFFLSNFSPLEICYTSVTVPWLLGDFQHGHRAISFRACITQMYFFFFFGSTEFFLLATTAYDLYLAICHPLHYPMLMDGRACARLALASWVSGFLTPFLPTAFISQLPVCGTNWINPFFCDTGPLLRLSTGDTHMASILIFLVSAVVVLSSFLLTLTSYTLIVSTICHIPSTGRHKAFSTCASHLTVVTIFPTARSYSCTFVQDLAGPPTWTK</sequence>
<keyword evidence="11" id="KW-0325">Glycoprotein</keyword>
<keyword evidence="8 13" id="KW-0297">G-protein coupled receptor</keyword>
<accession>M7B681</accession>
<reference evidence="17" key="1">
    <citation type="journal article" date="2013" name="Nat. Genet.">
        <title>The draft genomes of soft-shell turtle and green sea turtle yield insights into the development and evolution of the turtle-specific body plan.</title>
        <authorList>
            <person name="Wang Z."/>
            <person name="Pascual-Anaya J."/>
            <person name="Zadissa A."/>
            <person name="Li W."/>
            <person name="Niimura Y."/>
            <person name="Huang Z."/>
            <person name="Li C."/>
            <person name="White S."/>
            <person name="Xiong Z."/>
            <person name="Fang D."/>
            <person name="Wang B."/>
            <person name="Ming Y."/>
            <person name="Chen Y."/>
            <person name="Zheng Y."/>
            <person name="Kuraku S."/>
            <person name="Pignatelli M."/>
            <person name="Herrero J."/>
            <person name="Beal K."/>
            <person name="Nozawa M."/>
            <person name="Li Q."/>
            <person name="Wang J."/>
            <person name="Zhang H."/>
            <person name="Yu L."/>
            <person name="Shigenobu S."/>
            <person name="Wang J."/>
            <person name="Liu J."/>
            <person name="Flicek P."/>
            <person name="Searle S."/>
            <person name="Wang J."/>
            <person name="Kuratani S."/>
            <person name="Yin Y."/>
            <person name="Aken B."/>
            <person name="Zhang G."/>
            <person name="Irie N."/>
        </authorList>
    </citation>
    <scope>NUCLEOTIDE SEQUENCE [LARGE SCALE GENOMIC DNA]</scope>
</reference>
<dbReference type="FunFam" id="1.20.1070.10:FF:000001">
    <property type="entry name" value="Olfactory receptor"/>
    <property type="match status" value="1"/>
</dbReference>
<feature type="transmembrane region" description="Helical" evidence="14">
    <location>
        <begin position="452"/>
        <end position="473"/>
    </location>
</feature>
<evidence type="ECO:0000313" key="16">
    <source>
        <dbReference type="EMBL" id="EMP27668.1"/>
    </source>
</evidence>
<dbReference type="CDD" id="cd15230">
    <property type="entry name" value="7tmA_OR5-like"/>
    <property type="match status" value="1"/>
</dbReference>
<dbReference type="InterPro" id="IPR000276">
    <property type="entry name" value="GPCR_Rhodpsn"/>
</dbReference>
<feature type="transmembrane region" description="Helical" evidence="14">
    <location>
        <begin position="161"/>
        <end position="189"/>
    </location>
</feature>
<organism evidence="16 17">
    <name type="scientific">Chelonia mydas</name>
    <name type="common">Green sea-turtle</name>
    <name type="synonym">Chelonia agassizi</name>
    <dbReference type="NCBI Taxonomy" id="8469"/>
    <lineage>
        <taxon>Eukaryota</taxon>
        <taxon>Metazoa</taxon>
        <taxon>Chordata</taxon>
        <taxon>Craniata</taxon>
        <taxon>Vertebrata</taxon>
        <taxon>Euteleostomi</taxon>
        <taxon>Archelosauria</taxon>
        <taxon>Testudinata</taxon>
        <taxon>Testudines</taxon>
        <taxon>Cryptodira</taxon>
        <taxon>Durocryptodira</taxon>
        <taxon>Americhelydia</taxon>
        <taxon>Chelonioidea</taxon>
        <taxon>Cheloniidae</taxon>
        <taxon>Chelonia</taxon>
    </lineage>
</organism>
<keyword evidence="7 14" id="KW-1133">Transmembrane helix</keyword>
<evidence type="ECO:0000256" key="9">
    <source>
        <dbReference type="ARBA" id="ARBA00023136"/>
    </source>
</evidence>
<evidence type="ECO:0000256" key="10">
    <source>
        <dbReference type="ARBA" id="ARBA00023170"/>
    </source>
</evidence>
<feature type="transmembrane region" description="Helical" evidence="14">
    <location>
        <begin position="360"/>
        <end position="384"/>
    </location>
</feature>
<evidence type="ECO:0000256" key="8">
    <source>
        <dbReference type="ARBA" id="ARBA00023040"/>
    </source>
</evidence>
<dbReference type="PRINTS" id="PR00237">
    <property type="entry name" value="GPCRRHODOPSN"/>
</dbReference>
<keyword evidence="3" id="KW-1003">Cell membrane</keyword>
<dbReference type="Proteomes" id="UP000031443">
    <property type="component" value="Unassembled WGS sequence"/>
</dbReference>
<keyword evidence="5 13" id="KW-0812">Transmembrane</keyword>
<name>M7B681_CHEMY</name>
<dbReference type="AlphaFoldDB" id="M7B681"/>
<dbReference type="Gene3D" id="1.20.1070.10">
    <property type="entry name" value="Rhodopsin 7-helix transmembrane proteins"/>
    <property type="match status" value="2"/>
</dbReference>
<evidence type="ECO:0000259" key="15">
    <source>
        <dbReference type="PROSITE" id="PS50262"/>
    </source>
</evidence>
<dbReference type="FunFam" id="1.10.1220.70:FF:000001">
    <property type="entry name" value="Olfactory receptor"/>
    <property type="match status" value="1"/>
</dbReference>
<dbReference type="EMBL" id="KB568115">
    <property type="protein sequence ID" value="EMP27668.1"/>
    <property type="molecule type" value="Genomic_DNA"/>
</dbReference>
<keyword evidence="6" id="KW-0552">Olfaction</keyword>
<dbReference type="FunFam" id="1.20.1070.10:FF:000003">
    <property type="entry name" value="Olfactory receptor"/>
    <property type="match status" value="1"/>
</dbReference>
<dbReference type="InterPro" id="IPR017452">
    <property type="entry name" value="GPCR_Rhodpsn_7TM"/>
</dbReference>
<dbReference type="PRINTS" id="PR00245">
    <property type="entry name" value="OLFACTORYR"/>
</dbReference>